<organism evidence="5 6">
    <name type="scientific">Aquilutibacter rugosus</name>
    <dbReference type="NCBI Taxonomy" id="3115820"/>
    <lineage>
        <taxon>Bacteria</taxon>
        <taxon>Pseudomonadati</taxon>
        <taxon>Pseudomonadota</taxon>
        <taxon>Gammaproteobacteria</taxon>
        <taxon>Lysobacterales</taxon>
        <taxon>Lysobacteraceae</taxon>
        <taxon>Aquilutibacter</taxon>
    </lineage>
</organism>
<name>A0ABU7UYA4_9GAMM</name>
<dbReference type="SMART" id="SM00327">
    <property type="entry name" value="VWA"/>
    <property type="match status" value="1"/>
</dbReference>
<evidence type="ECO:0000259" key="4">
    <source>
        <dbReference type="PROSITE" id="PS50234"/>
    </source>
</evidence>
<dbReference type="PANTHER" id="PTHR22550:SF14">
    <property type="entry name" value="VWFA DOMAIN-CONTAINING PROTEIN"/>
    <property type="match status" value="1"/>
</dbReference>
<dbReference type="InterPro" id="IPR011990">
    <property type="entry name" value="TPR-like_helical_dom_sf"/>
</dbReference>
<dbReference type="SUPFAM" id="SSF48452">
    <property type="entry name" value="TPR-like"/>
    <property type="match status" value="1"/>
</dbReference>
<keyword evidence="3" id="KW-0472">Membrane</keyword>
<feature type="compositionally biased region" description="Basic and acidic residues" evidence="2">
    <location>
        <begin position="506"/>
        <end position="517"/>
    </location>
</feature>
<dbReference type="Gene3D" id="3.40.50.410">
    <property type="entry name" value="von Willebrand factor, type A domain"/>
    <property type="match status" value="1"/>
</dbReference>
<keyword evidence="3" id="KW-0812">Transmembrane</keyword>
<accession>A0ABU7UYA4</accession>
<keyword evidence="1" id="KW-0802">TPR repeat</keyword>
<dbReference type="InterPro" id="IPR019734">
    <property type="entry name" value="TPR_rpt"/>
</dbReference>
<feature type="region of interest" description="Disordered" evidence="2">
    <location>
        <begin position="436"/>
        <end position="517"/>
    </location>
</feature>
<reference evidence="5 6" key="1">
    <citation type="submission" date="2024-01" db="EMBL/GenBank/DDBJ databases">
        <title>Novel species of the genus Luteimonas isolated from rivers.</title>
        <authorList>
            <person name="Lu H."/>
        </authorList>
    </citation>
    <scope>NUCLEOTIDE SEQUENCE [LARGE SCALE GENOMIC DNA]</scope>
    <source>
        <strain evidence="5 6">FXH3W</strain>
    </source>
</reference>
<dbReference type="PANTHER" id="PTHR22550">
    <property type="entry name" value="SPORE GERMINATION PROTEIN"/>
    <property type="match status" value="1"/>
</dbReference>
<protein>
    <submittedName>
        <fullName evidence="5">VWA domain-containing protein</fullName>
    </submittedName>
</protein>
<dbReference type="InterPro" id="IPR002035">
    <property type="entry name" value="VWF_A"/>
</dbReference>
<gene>
    <name evidence="5" type="ORF">V3390_04535</name>
</gene>
<feature type="transmembrane region" description="Helical" evidence="3">
    <location>
        <begin position="61"/>
        <end position="80"/>
    </location>
</feature>
<evidence type="ECO:0000313" key="5">
    <source>
        <dbReference type="EMBL" id="MEF2155499.1"/>
    </source>
</evidence>
<feature type="repeat" description="TPR" evidence="1">
    <location>
        <begin position="383"/>
        <end position="416"/>
    </location>
</feature>
<dbReference type="InterPro" id="IPR036465">
    <property type="entry name" value="vWFA_dom_sf"/>
</dbReference>
<comment type="caution">
    <text evidence="5">The sequence shown here is derived from an EMBL/GenBank/DDBJ whole genome shotgun (WGS) entry which is preliminary data.</text>
</comment>
<evidence type="ECO:0000256" key="2">
    <source>
        <dbReference type="SAM" id="MobiDB-lite"/>
    </source>
</evidence>
<evidence type="ECO:0000256" key="3">
    <source>
        <dbReference type="SAM" id="Phobius"/>
    </source>
</evidence>
<dbReference type="InterPro" id="IPR050768">
    <property type="entry name" value="UPF0353/GerABKA_families"/>
</dbReference>
<dbReference type="Pfam" id="PF13519">
    <property type="entry name" value="VWA_2"/>
    <property type="match status" value="1"/>
</dbReference>
<keyword evidence="3" id="KW-1133">Transmembrane helix</keyword>
<dbReference type="PROSITE" id="PS50234">
    <property type="entry name" value="VWFA"/>
    <property type="match status" value="1"/>
</dbReference>
<proteinExistence type="predicted"/>
<keyword evidence="6" id="KW-1185">Reference proteome</keyword>
<dbReference type="RefSeq" id="WP_331703531.1">
    <property type="nucleotide sequence ID" value="NZ_JAZHBO010000001.1"/>
</dbReference>
<dbReference type="SUPFAM" id="SSF53300">
    <property type="entry name" value="vWA-like"/>
    <property type="match status" value="1"/>
</dbReference>
<evidence type="ECO:0000313" key="6">
    <source>
        <dbReference type="Proteomes" id="UP001356170"/>
    </source>
</evidence>
<dbReference type="Proteomes" id="UP001356170">
    <property type="component" value="Unassembled WGS sequence"/>
</dbReference>
<dbReference type="PROSITE" id="PS50005">
    <property type="entry name" value="TPR"/>
    <property type="match status" value="1"/>
</dbReference>
<sequence length="545" mass="59352">MNFDPAPFLFLRPAWLFLLPLVPLCAWLVLRQRGQAGIWERYVDPELQPAVLEPAASSRGWGAALWVSVMMTLVLLALAGPSVRQSEQPLWDRNDPLVVVMDLSTDMLRDDVAPSRLELGSAKLRGLLKDWAGDVGMVVYADQPFTISPMTEDPANVEVYLDQLSPDIMPRNGRNLAMALDYASQLAQRDGQVGGTLLVLTGDADTAAADAAAKASARGFTVSVMGLGTAATLNESALQAVASAGGGRYARVDPAGQSDWDHLRPEKSAGSRLAQGLQTVRNGYVRQDNGFWLLPFILLLAPLAFRRRQLALNVPLLGALLAGAMYLNPTAAQAQVAPAPAPRATWWSTMEQSQARLAQAGDDAYAAGRYAEAASAYAGVSGAQARYNQANALAKSGQLKPAIEQYRQALAADPANRDAKINKAIVEAALKAQLNAFDKPKAPQTKQGQSQKDADRLRKQQEALRKQREAEAKARAERAKEKAKQMQKRDDHINPLTGKPYTAKEQQSREDLRKRLAQVKDDPGGLLRAKFYLEYLRRLQAQGDL</sequence>
<dbReference type="Gene3D" id="1.25.40.10">
    <property type="entry name" value="Tetratricopeptide repeat domain"/>
    <property type="match status" value="1"/>
</dbReference>
<evidence type="ECO:0000256" key="1">
    <source>
        <dbReference type="PROSITE-ProRule" id="PRU00339"/>
    </source>
</evidence>
<dbReference type="EMBL" id="JAZHBO010000001">
    <property type="protein sequence ID" value="MEF2155499.1"/>
    <property type="molecule type" value="Genomic_DNA"/>
</dbReference>
<feature type="transmembrane region" description="Helical" evidence="3">
    <location>
        <begin position="12"/>
        <end position="30"/>
    </location>
</feature>
<dbReference type="SMART" id="SM00028">
    <property type="entry name" value="TPR"/>
    <property type="match status" value="1"/>
</dbReference>
<feature type="domain" description="VWFA" evidence="4">
    <location>
        <begin position="96"/>
        <end position="277"/>
    </location>
</feature>
<feature type="compositionally biased region" description="Basic and acidic residues" evidence="2">
    <location>
        <begin position="452"/>
        <end position="493"/>
    </location>
</feature>